<keyword evidence="2" id="KW-1185">Reference proteome</keyword>
<organism evidence="1 2">
    <name type="scientific">Teichococcus rhizosphaerae</name>
    <dbReference type="NCBI Taxonomy" id="1335062"/>
    <lineage>
        <taxon>Bacteria</taxon>
        <taxon>Pseudomonadati</taxon>
        <taxon>Pseudomonadota</taxon>
        <taxon>Alphaproteobacteria</taxon>
        <taxon>Acetobacterales</taxon>
        <taxon>Roseomonadaceae</taxon>
        <taxon>Roseomonas</taxon>
    </lineage>
</organism>
<proteinExistence type="predicted"/>
<reference evidence="1 2" key="1">
    <citation type="submission" date="2017-10" db="EMBL/GenBank/DDBJ databases">
        <authorList>
            <person name="Banno H."/>
            <person name="Chua N.-H."/>
        </authorList>
    </citation>
    <scope>NUCLEOTIDE SEQUENCE [LARGE SCALE GENOMIC DNA]</scope>
    <source>
        <strain evidence="1 2">YW11</strain>
    </source>
</reference>
<evidence type="ECO:0000313" key="1">
    <source>
        <dbReference type="EMBL" id="PHK96583.1"/>
    </source>
</evidence>
<evidence type="ECO:0000313" key="2">
    <source>
        <dbReference type="Proteomes" id="UP000223527"/>
    </source>
</evidence>
<feature type="non-terminal residue" evidence="1">
    <location>
        <position position="1"/>
    </location>
</feature>
<protein>
    <submittedName>
        <fullName evidence="1">Uncharacterized protein</fullName>
    </submittedName>
</protein>
<comment type="caution">
    <text evidence="1">The sequence shown here is derived from an EMBL/GenBank/DDBJ whole genome shotgun (WGS) entry which is preliminary data.</text>
</comment>
<dbReference type="EMBL" id="PDNU01000002">
    <property type="protein sequence ID" value="PHK96583.1"/>
    <property type="molecule type" value="Genomic_DNA"/>
</dbReference>
<name>A0A2C7AFW9_9PROT</name>
<accession>A0A2C7AFW9</accession>
<sequence>VQALSSVVTASYNLAGAVGRLTARDLALPVAQYDMEAYYNTVRSRWFGTGDYSQGTGRRQEGR</sequence>
<dbReference type="Proteomes" id="UP000223527">
    <property type="component" value="Unassembled WGS sequence"/>
</dbReference>
<dbReference type="AlphaFoldDB" id="A0A2C7AFW9"/>
<gene>
    <name evidence="1" type="ORF">CR162_01245</name>
</gene>